<proteinExistence type="inferred from homology"/>
<dbReference type="NCBIfam" id="NF010030">
    <property type="entry name" value="PRK13505.1"/>
    <property type="match status" value="1"/>
</dbReference>
<dbReference type="Pfam" id="PF01268">
    <property type="entry name" value="FTHFS"/>
    <property type="match status" value="1"/>
</dbReference>
<evidence type="ECO:0000313" key="8">
    <source>
        <dbReference type="Proteomes" id="UP001206692"/>
    </source>
</evidence>
<dbReference type="GO" id="GO:0004329">
    <property type="term" value="F:formate-tetrahydrofolate ligase activity"/>
    <property type="evidence" value="ECO:0007669"/>
    <property type="project" value="UniProtKB-EC"/>
</dbReference>
<evidence type="ECO:0000256" key="3">
    <source>
        <dbReference type="ARBA" id="ARBA00022598"/>
    </source>
</evidence>
<dbReference type="SUPFAM" id="SSF52540">
    <property type="entry name" value="P-loop containing nucleoside triphosphate hydrolases"/>
    <property type="match status" value="1"/>
</dbReference>
<dbReference type="PROSITE" id="PS00721">
    <property type="entry name" value="FTHFS_1"/>
    <property type="match status" value="1"/>
</dbReference>
<keyword evidence="2 6" id="KW-0554">One-carbon metabolism</keyword>
<evidence type="ECO:0000256" key="5">
    <source>
        <dbReference type="ARBA" id="ARBA00022840"/>
    </source>
</evidence>
<sequence>MAKVLSDIEIAQQTTLEPITTIAKKVGLTDDDLELYGKYKAKISFDAIKRLSKEKDGKLVLVTAITPTPAGEGKTLTTIGLAQALNYMGHKAVVALREPSLGPVFGIKGGAAGGGYSQVLPMEDINLHFTGDMHAITAANNLLAAAIDNHVHQGNQLRIDVRRIIWKRVMDMNDRALRNLVVGMGGKVCGFPREDHFMITVASEIMAALCLASDLMDLKKRMGDITVAYDLDGNLVTARQLGVEGAMAILMKDAIKPNLVQTIEHTPALVHGGPFANIAHGCNSVVATKLAMKMGDIAVTEAGFGADLGAEKFMDIKCRFAGIKPDAVVIVATVRALKMHGGVDKKNLQEENVEALKKGFENLAKHIENMRLFDVPVVVGINKFISDTDAEIKALRDLCADYGVEAALNNCWAEGGKGGVEMGEKVLQMLEQPKTPYKPIYDVNASIPEKLTAIVQKVYGGDGVVFEGNAKKQIQELEAFGLDHMPICVAKTQYSLSDNPALLGAPKGFTVTVKDVRVCTGAGFIVCQTSNIMTMPGLPKVPAANRMDIDENGVITGLF</sequence>
<dbReference type="Proteomes" id="UP001206692">
    <property type="component" value="Unassembled WGS sequence"/>
</dbReference>
<gene>
    <name evidence="6" type="primary">fhs</name>
    <name evidence="7" type="ORF">NE675_06830</name>
</gene>
<evidence type="ECO:0000256" key="1">
    <source>
        <dbReference type="ARBA" id="ARBA00004777"/>
    </source>
</evidence>
<dbReference type="InterPro" id="IPR020628">
    <property type="entry name" value="Formate_THF_ligase_CS"/>
</dbReference>
<keyword evidence="5 6" id="KW-0067">ATP-binding</keyword>
<organism evidence="7 8">
    <name type="scientific">Megasphaera massiliensis</name>
    <dbReference type="NCBI Taxonomy" id="1232428"/>
    <lineage>
        <taxon>Bacteria</taxon>
        <taxon>Bacillati</taxon>
        <taxon>Bacillota</taxon>
        <taxon>Negativicutes</taxon>
        <taxon>Veillonellales</taxon>
        <taxon>Veillonellaceae</taxon>
        <taxon>Megasphaera</taxon>
    </lineage>
</organism>
<name>A0ABT1SSA0_9FIRM</name>
<dbReference type="EMBL" id="JANGEW010000011">
    <property type="protein sequence ID" value="MCQ5342747.1"/>
    <property type="molecule type" value="Genomic_DNA"/>
</dbReference>
<dbReference type="HAMAP" id="MF_01543">
    <property type="entry name" value="FTHFS"/>
    <property type="match status" value="1"/>
</dbReference>
<keyword evidence="3 6" id="KW-0436">Ligase</keyword>
<comment type="catalytic activity">
    <reaction evidence="6">
        <text>(6S)-5,6,7,8-tetrahydrofolate + formate + ATP = (6R)-10-formyltetrahydrofolate + ADP + phosphate</text>
        <dbReference type="Rhea" id="RHEA:20221"/>
        <dbReference type="ChEBI" id="CHEBI:15740"/>
        <dbReference type="ChEBI" id="CHEBI:30616"/>
        <dbReference type="ChEBI" id="CHEBI:43474"/>
        <dbReference type="ChEBI" id="CHEBI:57453"/>
        <dbReference type="ChEBI" id="CHEBI:195366"/>
        <dbReference type="ChEBI" id="CHEBI:456216"/>
        <dbReference type="EC" id="6.3.4.3"/>
    </reaction>
</comment>
<dbReference type="InterPro" id="IPR027417">
    <property type="entry name" value="P-loop_NTPase"/>
</dbReference>
<comment type="similarity">
    <text evidence="6">Belongs to the formate--tetrahydrofolate ligase family.</text>
</comment>
<dbReference type="Gene3D" id="3.40.50.300">
    <property type="entry name" value="P-loop containing nucleotide triphosphate hydrolases"/>
    <property type="match status" value="1"/>
</dbReference>
<reference evidence="7 8" key="1">
    <citation type="submission" date="2022-06" db="EMBL/GenBank/DDBJ databases">
        <title>Isolation of gut microbiota from human fecal samples.</title>
        <authorList>
            <person name="Pamer E.G."/>
            <person name="Barat B."/>
            <person name="Waligurski E."/>
            <person name="Medina S."/>
            <person name="Paddock L."/>
            <person name="Mostad J."/>
        </authorList>
    </citation>
    <scope>NUCLEOTIDE SEQUENCE [LARGE SCALE GENOMIC DNA]</scope>
    <source>
        <strain evidence="7 8">DFI.1.1</strain>
    </source>
</reference>
<dbReference type="RefSeq" id="WP_062412075.1">
    <property type="nucleotide sequence ID" value="NZ_JAJCIO010000010.1"/>
</dbReference>
<dbReference type="InterPro" id="IPR000559">
    <property type="entry name" value="Formate_THF_ligase"/>
</dbReference>
<dbReference type="EC" id="6.3.4.3" evidence="6"/>
<accession>A0ABT1SSA0</accession>
<evidence type="ECO:0000256" key="2">
    <source>
        <dbReference type="ARBA" id="ARBA00022563"/>
    </source>
</evidence>
<keyword evidence="8" id="KW-1185">Reference proteome</keyword>
<evidence type="ECO:0000313" key="7">
    <source>
        <dbReference type="EMBL" id="MCQ5342747.1"/>
    </source>
</evidence>
<feature type="binding site" evidence="6">
    <location>
        <begin position="68"/>
        <end position="75"/>
    </location>
    <ligand>
        <name>ATP</name>
        <dbReference type="ChEBI" id="CHEBI:30616"/>
    </ligand>
</feature>
<evidence type="ECO:0000256" key="4">
    <source>
        <dbReference type="ARBA" id="ARBA00022741"/>
    </source>
</evidence>
<dbReference type="CDD" id="cd00477">
    <property type="entry name" value="FTHFS"/>
    <property type="match status" value="1"/>
</dbReference>
<dbReference type="Gene3D" id="3.10.410.10">
    <property type="entry name" value="Formyltetrahydrofolate synthetase, domain 3"/>
    <property type="match status" value="1"/>
</dbReference>
<dbReference type="Gene3D" id="3.30.1510.10">
    <property type="entry name" value="Domain 2, N(10)-formyltetrahydrofolate synthetase"/>
    <property type="match status" value="1"/>
</dbReference>
<evidence type="ECO:0000256" key="6">
    <source>
        <dbReference type="HAMAP-Rule" id="MF_01543"/>
    </source>
</evidence>
<protein>
    <recommendedName>
        <fullName evidence="6">Formate--tetrahydrofolate ligase</fullName>
        <ecNumber evidence="6">6.3.4.3</ecNumber>
    </recommendedName>
    <alternativeName>
        <fullName evidence="6">Formyltetrahydrofolate synthetase</fullName>
        <shortName evidence="6">FHS</shortName>
        <shortName evidence="6">FTHFS</shortName>
    </alternativeName>
</protein>
<keyword evidence="4 6" id="KW-0547">Nucleotide-binding</keyword>
<comment type="caution">
    <text evidence="7">The sequence shown here is derived from an EMBL/GenBank/DDBJ whole genome shotgun (WGS) entry which is preliminary data.</text>
</comment>
<dbReference type="PROSITE" id="PS00722">
    <property type="entry name" value="FTHFS_2"/>
    <property type="match status" value="1"/>
</dbReference>
<comment type="pathway">
    <text evidence="1 6">One-carbon metabolism; tetrahydrofolate interconversion.</text>
</comment>